<dbReference type="AlphaFoldDB" id="A0A423TWM9"/>
<dbReference type="InterPro" id="IPR050327">
    <property type="entry name" value="Proton-linked_MCT"/>
</dbReference>
<evidence type="ECO:0000256" key="1">
    <source>
        <dbReference type="SAM" id="MobiDB-lite"/>
    </source>
</evidence>
<evidence type="ECO:0000256" key="2">
    <source>
        <dbReference type="SAM" id="Phobius"/>
    </source>
</evidence>
<feature type="transmembrane region" description="Helical" evidence="2">
    <location>
        <begin position="192"/>
        <end position="210"/>
    </location>
</feature>
<feature type="compositionally biased region" description="Polar residues" evidence="1">
    <location>
        <begin position="704"/>
        <end position="718"/>
    </location>
</feature>
<keyword evidence="2" id="KW-0472">Membrane</keyword>
<feature type="transmembrane region" description="Helical" evidence="2">
    <location>
        <begin position="216"/>
        <end position="243"/>
    </location>
</feature>
<organism evidence="3 4">
    <name type="scientific">Penaeus vannamei</name>
    <name type="common">Whiteleg shrimp</name>
    <name type="synonym">Litopenaeus vannamei</name>
    <dbReference type="NCBI Taxonomy" id="6689"/>
    <lineage>
        <taxon>Eukaryota</taxon>
        <taxon>Metazoa</taxon>
        <taxon>Ecdysozoa</taxon>
        <taxon>Arthropoda</taxon>
        <taxon>Crustacea</taxon>
        <taxon>Multicrustacea</taxon>
        <taxon>Malacostraca</taxon>
        <taxon>Eumalacostraca</taxon>
        <taxon>Eucarida</taxon>
        <taxon>Decapoda</taxon>
        <taxon>Dendrobranchiata</taxon>
        <taxon>Penaeoidea</taxon>
        <taxon>Penaeidae</taxon>
        <taxon>Penaeus</taxon>
    </lineage>
</organism>
<dbReference type="Gene3D" id="1.20.1250.20">
    <property type="entry name" value="MFS general substrate transporter like domains"/>
    <property type="match status" value="2"/>
</dbReference>
<dbReference type="OrthoDB" id="6377051at2759"/>
<feature type="region of interest" description="Disordered" evidence="1">
    <location>
        <begin position="305"/>
        <end position="359"/>
    </location>
</feature>
<dbReference type="GO" id="GO:0008028">
    <property type="term" value="F:monocarboxylic acid transmembrane transporter activity"/>
    <property type="evidence" value="ECO:0007669"/>
    <property type="project" value="TreeGrafter"/>
</dbReference>
<dbReference type="EMBL" id="QCYY01001058">
    <property type="protein sequence ID" value="ROT80855.1"/>
    <property type="molecule type" value="Genomic_DNA"/>
</dbReference>
<evidence type="ECO:0000313" key="3">
    <source>
        <dbReference type="EMBL" id="ROT80855.1"/>
    </source>
</evidence>
<dbReference type="Pfam" id="PF07690">
    <property type="entry name" value="MFS_1"/>
    <property type="match status" value="1"/>
</dbReference>
<dbReference type="PANTHER" id="PTHR11360">
    <property type="entry name" value="MONOCARBOXYLATE TRANSPORTER"/>
    <property type="match status" value="1"/>
</dbReference>
<feature type="transmembrane region" description="Helical" evidence="2">
    <location>
        <begin position="639"/>
        <end position="662"/>
    </location>
</feature>
<gene>
    <name evidence="3" type="ORF">C7M84_000415</name>
</gene>
<dbReference type="InterPro" id="IPR036259">
    <property type="entry name" value="MFS_trans_sf"/>
</dbReference>
<reference evidence="3 4" key="2">
    <citation type="submission" date="2019-01" db="EMBL/GenBank/DDBJ databases">
        <title>The decoding of complex shrimp genome reveals the adaptation for benthos swimmer, frequently molting mechanism and breeding impact on genome.</title>
        <authorList>
            <person name="Sun Y."/>
            <person name="Gao Y."/>
            <person name="Yu Y."/>
        </authorList>
    </citation>
    <scope>NUCLEOTIDE SEQUENCE [LARGE SCALE GENOMIC DNA]</scope>
    <source>
        <tissue evidence="3">Muscle</tissue>
    </source>
</reference>
<comment type="caution">
    <text evidence="3">The sequence shown here is derived from an EMBL/GenBank/DDBJ whole genome shotgun (WGS) entry which is preliminary data.</text>
</comment>
<dbReference type="InterPro" id="IPR011701">
    <property type="entry name" value="MFS"/>
</dbReference>
<feature type="transmembrane region" description="Helical" evidence="2">
    <location>
        <begin position="518"/>
        <end position="538"/>
    </location>
</feature>
<feature type="transmembrane region" description="Helical" evidence="2">
    <location>
        <begin position="448"/>
        <end position="472"/>
    </location>
</feature>
<dbReference type="SUPFAM" id="SSF103473">
    <property type="entry name" value="MFS general substrate transporter"/>
    <property type="match status" value="1"/>
</dbReference>
<feature type="transmembrane region" description="Helical" evidence="2">
    <location>
        <begin position="604"/>
        <end position="627"/>
    </location>
</feature>
<accession>A0A423TWM9</accession>
<keyword evidence="2" id="KW-0812">Transmembrane</keyword>
<dbReference type="Proteomes" id="UP000283509">
    <property type="component" value="Unassembled WGS sequence"/>
</dbReference>
<proteinExistence type="predicted"/>
<feature type="region of interest" description="Disordered" evidence="1">
    <location>
        <begin position="1"/>
        <end position="118"/>
    </location>
</feature>
<keyword evidence="4" id="KW-1185">Reference proteome</keyword>
<protein>
    <submittedName>
        <fullName evidence="3">Putative monocarboxylate transporter 2</fullName>
    </submittedName>
</protein>
<feature type="compositionally biased region" description="Basic and acidic residues" evidence="1">
    <location>
        <begin position="13"/>
        <end position="84"/>
    </location>
</feature>
<feature type="transmembrane region" description="Helical" evidence="2">
    <location>
        <begin position="122"/>
        <end position="141"/>
    </location>
</feature>
<feature type="transmembrane region" description="Helical" evidence="2">
    <location>
        <begin position="668"/>
        <end position="690"/>
    </location>
</feature>
<feature type="transmembrane region" description="Helical" evidence="2">
    <location>
        <begin position="281"/>
        <end position="302"/>
    </location>
</feature>
<evidence type="ECO:0000313" key="4">
    <source>
        <dbReference type="Proteomes" id="UP000283509"/>
    </source>
</evidence>
<reference evidence="3 4" key="1">
    <citation type="submission" date="2018-04" db="EMBL/GenBank/DDBJ databases">
        <authorList>
            <person name="Zhang X."/>
            <person name="Yuan J."/>
            <person name="Li F."/>
            <person name="Xiang J."/>
        </authorList>
    </citation>
    <scope>NUCLEOTIDE SEQUENCE [LARGE SCALE GENOMIC DNA]</scope>
    <source>
        <tissue evidence="3">Muscle</tissue>
    </source>
</reference>
<feature type="region of interest" description="Disordered" evidence="1">
    <location>
        <begin position="699"/>
        <end position="718"/>
    </location>
</feature>
<keyword evidence="2" id="KW-1133">Transmembrane helix</keyword>
<feature type="compositionally biased region" description="Basic and acidic residues" evidence="1">
    <location>
        <begin position="92"/>
        <end position="105"/>
    </location>
</feature>
<sequence length="718" mass="78128">MERGEGQGQEAMAEAKREEWGEKEIKEERTEEEEKKDEKREEENDTENKENEEKKDDEMRKEKEKKDELIKQREKQEKREKETHLSPPDVARQGRHDGPLEEPKPRGQAAPEEDLAPPDGGWGWAVTVGAFIIMNLLPMIPPCFGILFSRFLLDLHTSSTTTAWIFSIFCFIWNLFALVCRPLTREFGWRPIALYGILSTALALMVSAFAPTAEFLLFSFALLAGSGCGMVVCICFCIVPLYFERRRGQANAIMMAGAGLGQITGPPLIEFLQKALGFKGASLVMGAVVLHGCIGASLFHPISWHQKRRPRRDGESGAKGGAEEPLLATRGTTLSGGVSGAPSMESLAGDSENKTASNNIPAKKALPLGRCRRRGSHVSRNSLASVGGSSLALSSMDLPGIAALAPAAAEDGEDVPHDTDSRCFLFKILGRVWRSTLADLGVLRSPEAIIIAVSFSLCVNGYITFVMMVPFAMEAEGFTLQDSAICISISAVCNLALRITASFLSDWHRFSVRHCYRAAVLLISVATFVLSPSPSLSLSPSPLFPLPLSFVFSSYPPTIPSFSPFPYSLFYSLPPSPFLLPPRSLSPLPDPLPSPSLPLATELVWMKVAMGAWGAGVGAKMSLYNLVIINVVGIDRLPAMVGSTGLTTAVGFIVIGPVVGLVRDKTGSYLISMWVLAALTFFSFCLWLVLPAPKDDQRAKRESSQVANSKTNKQANND</sequence>
<feature type="transmembrane region" description="Helical" evidence="2">
    <location>
        <begin position="161"/>
        <end position="180"/>
    </location>
</feature>
<feature type="transmembrane region" description="Helical" evidence="2">
    <location>
        <begin position="478"/>
        <end position="497"/>
    </location>
</feature>
<name>A0A423TWM9_PENVA</name>
<feature type="transmembrane region" description="Helical" evidence="2">
    <location>
        <begin position="250"/>
        <end position="269"/>
    </location>
</feature>
<dbReference type="PANTHER" id="PTHR11360:SF306">
    <property type="entry name" value="RE01051P"/>
    <property type="match status" value="1"/>
</dbReference>